<dbReference type="VEuPathDB" id="FungiDB:ACJ73_07482"/>
<dbReference type="EMBL" id="LGTZ01001520">
    <property type="protein sequence ID" value="OJD21180.1"/>
    <property type="molecule type" value="Genomic_DNA"/>
</dbReference>
<organism evidence="2 3">
    <name type="scientific">Blastomyces percursus</name>
    <dbReference type="NCBI Taxonomy" id="1658174"/>
    <lineage>
        <taxon>Eukaryota</taxon>
        <taxon>Fungi</taxon>
        <taxon>Dikarya</taxon>
        <taxon>Ascomycota</taxon>
        <taxon>Pezizomycotina</taxon>
        <taxon>Eurotiomycetes</taxon>
        <taxon>Eurotiomycetidae</taxon>
        <taxon>Onygenales</taxon>
        <taxon>Ajellomycetaceae</taxon>
        <taxon>Blastomyces</taxon>
    </lineage>
</organism>
<dbReference type="Gene3D" id="3.40.50.300">
    <property type="entry name" value="P-loop containing nucleotide triphosphate hydrolases"/>
    <property type="match status" value="1"/>
</dbReference>
<evidence type="ECO:0000313" key="3">
    <source>
        <dbReference type="Proteomes" id="UP000242791"/>
    </source>
</evidence>
<feature type="region of interest" description="Disordered" evidence="1">
    <location>
        <begin position="1"/>
        <end position="25"/>
    </location>
</feature>
<dbReference type="STRING" id="1658174.A0A1J9QZC8"/>
<evidence type="ECO:0000313" key="2">
    <source>
        <dbReference type="EMBL" id="OJD21180.1"/>
    </source>
</evidence>
<dbReference type="AlphaFoldDB" id="A0A1J9QZC8"/>
<sequence>MDMGETQSTDISSGVPNLEQSQPTPKKPVVVGIYGLPGCGKTYLLSYLRDYLKEDEFLSYDGSQVIADLVPGGLLAFQNMSEAEKSHWRDRAIRKIQLYCVNSGRTAVVAGHYMFWDESEEVGKTICTTGDLGVYTHIIFLNVPAEVIASRRQNDRERSRPIISVSHVRRWQHAEMSELRSLCRSHGILFAAFNAAWILNRKSLVEKAAALLRDFRSHTQDYNLLVANRKLDETIAAIPSQLDTMLVMDGDKTLAAEDASALFWQKD</sequence>
<dbReference type="Pfam" id="PF13207">
    <property type="entry name" value="AAA_17"/>
    <property type="match status" value="1"/>
</dbReference>
<evidence type="ECO:0000256" key="1">
    <source>
        <dbReference type="SAM" id="MobiDB-lite"/>
    </source>
</evidence>
<dbReference type="InterPro" id="IPR027417">
    <property type="entry name" value="P-loop_NTPase"/>
</dbReference>
<protein>
    <submittedName>
        <fullName evidence="2">Uncharacterized protein</fullName>
    </submittedName>
</protein>
<proteinExistence type="predicted"/>
<accession>A0A1J9QZC8</accession>
<dbReference type="Proteomes" id="UP000242791">
    <property type="component" value="Unassembled WGS sequence"/>
</dbReference>
<feature type="compositionally biased region" description="Polar residues" evidence="1">
    <location>
        <begin position="1"/>
        <end position="24"/>
    </location>
</feature>
<reference evidence="2 3" key="1">
    <citation type="submission" date="2015-08" db="EMBL/GenBank/DDBJ databases">
        <title>Emmonsia species relationships and genome sequence.</title>
        <authorList>
            <person name="Cuomo C.A."/>
            <person name="Schwartz I.S."/>
            <person name="Kenyon C."/>
            <person name="De Hoog G.S."/>
            <person name="Govender N.P."/>
            <person name="Botha A."/>
            <person name="Moreno L."/>
            <person name="De Vries M."/>
            <person name="Munoz J.F."/>
            <person name="Stielow J.B."/>
        </authorList>
    </citation>
    <scope>NUCLEOTIDE SEQUENCE [LARGE SCALE GENOMIC DNA]</scope>
    <source>
        <strain evidence="2 3">EI222</strain>
    </source>
</reference>
<comment type="caution">
    <text evidence="2">The sequence shown here is derived from an EMBL/GenBank/DDBJ whole genome shotgun (WGS) entry which is preliminary data.</text>
</comment>
<dbReference type="OrthoDB" id="5416609at2759"/>
<dbReference type="SUPFAM" id="SSF52540">
    <property type="entry name" value="P-loop containing nucleoside triphosphate hydrolases"/>
    <property type="match status" value="1"/>
</dbReference>
<name>A0A1J9QZC8_9EURO</name>
<keyword evidence="3" id="KW-1185">Reference proteome</keyword>
<gene>
    <name evidence="2" type="ORF">ACJ73_07482</name>
</gene>